<dbReference type="GO" id="GO:0051920">
    <property type="term" value="F:peroxiredoxin activity"/>
    <property type="evidence" value="ECO:0007669"/>
    <property type="project" value="InterPro"/>
</dbReference>
<dbReference type="EMBL" id="FNEW01000001">
    <property type="protein sequence ID" value="SDJ44715.1"/>
    <property type="molecule type" value="Genomic_DNA"/>
</dbReference>
<dbReference type="Gene3D" id="1.20.1290.10">
    <property type="entry name" value="AhpD-like"/>
    <property type="match status" value="1"/>
</dbReference>
<feature type="domain" description="Carboxymuconolactone decarboxylase-like" evidence="1">
    <location>
        <begin position="39"/>
        <end position="116"/>
    </location>
</feature>
<dbReference type="PANTHER" id="PTHR33930:SF2">
    <property type="entry name" value="BLR3452 PROTEIN"/>
    <property type="match status" value="1"/>
</dbReference>
<evidence type="ECO:0000259" key="1">
    <source>
        <dbReference type="Pfam" id="PF02627"/>
    </source>
</evidence>
<dbReference type="SUPFAM" id="SSF69118">
    <property type="entry name" value="AhpD-like"/>
    <property type="match status" value="1"/>
</dbReference>
<evidence type="ECO:0000313" key="2">
    <source>
        <dbReference type="EMBL" id="SDJ44715.1"/>
    </source>
</evidence>
<organism evidence="2 3">
    <name type="scientific">Agrobacterium fabrum</name>
    <dbReference type="NCBI Taxonomy" id="1176649"/>
    <lineage>
        <taxon>Bacteria</taxon>
        <taxon>Pseudomonadati</taxon>
        <taxon>Pseudomonadota</taxon>
        <taxon>Alphaproteobacteria</taxon>
        <taxon>Hyphomicrobiales</taxon>
        <taxon>Rhizobiaceae</taxon>
        <taxon>Rhizobium/Agrobacterium group</taxon>
        <taxon>Agrobacterium</taxon>
        <taxon>Agrobacterium tumefaciens complex</taxon>
    </lineage>
</organism>
<sequence>MRGIMLCEGPKAPAIRKELQMTDMSRTSASFQRFMTDAPAHKAAWFQAIQGLGAASTLDVKTQSLIYIGILAALRLESGIGFHVMEAKARGASREDIISAVLTGLPAAGNAVIGALGPALDVFDGI</sequence>
<dbReference type="AlphaFoldDB" id="A0A7Z7BKF2"/>
<reference evidence="2 3" key="1">
    <citation type="submission" date="2016-10" db="EMBL/GenBank/DDBJ databases">
        <authorList>
            <person name="Varghese N."/>
            <person name="Submissions S."/>
        </authorList>
    </citation>
    <scope>NUCLEOTIDE SEQUENCE [LARGE SCALE GENOMIC DNA]</scope>
    <source>
        <strain evidence="2 3">PDC82</strain>
    </source>
</reference>
<protein>
    <submittedName>
        <fullName evidence="2">Uncharacterized conserved protein YurZ, alkylhydroperoxidase/carboxymuconolactone decarboxylase family</fullName>
    </submittedName>
</protein>
<accession>A0A7Z7BKF2</accession>
<dbReference type="Pfam" id="PF02627">
    <property type="entry name" value="CMD"/>
    <property type="match status" value="1"/>
</dbReference>
<dbReference type="PANTHER" id="PTHR33930">
    <property type="entry name" value="ALKYL HYDROPEROXIDE REDUCTASE AHPD"/>
    <property type="match status" value="1"/>
</dbReference>
<comment type="caution">
    <text evidence="2">The sequence shown here is derived from an EMBL/GenBank/DDBJ whole genome shotgun (WGS) entry which is preliminary data.</text>
</comment>
<keyword evidence="2" id="KW-0575">Peroxidase</keyword>
<gene>
    <name evidence="2" type="ORF">SAMN05428983_1706</name>
</gene>
<proteinExistence type="predicted"/>
<evidence type="ECO:0000313" key="3">
    <source>
        <dbReference type="Proteomes" id="UP000198917"/>
    </source>
</evidence>
<dbReference type="InterPro" id="IPR029032">
    <property type="entry name" value="AhpD-like"/>
</dbReference>
<dbReference type="Proteomes" id="UP000198917">
    <property type="component" value="Unassembled WGS sequence"/>
</dbReference>
<keyword evidence="2" id="KW-0560">Oxidoreductase</keyword>
<name>A0A7Z7BKF2_9HYPH</name>
<dbReference type="InterPro" id="IPR003779">
    <property type="entry name" value="CMD-like"/>
</dbReference>